<evidence type="ECO:0000313" key="2">
    <source>
        <dbReference type="Proteomes" id="UP000245626"/>
    </source>
</evidence>
<keyword evidence="2" id="KW-1185">Reference proteome</keyword>
<protein>
    <submittedName>
        <fullName evidence="1">Uncharacterized protein</fullName>
    </submittedName>
</protein>
<sequence>MDSETSVSRPTSLCTIPEELRITILKYLNPSDVISARLVCKSLSQTSLSLSLWSHLAQCMESRFPLCPSLTVRDPTGKIGSPGQTEDERRQEIEWCLISGEKLDARWSSVGSEPRTVFKTRAHIDRITCMKLVLGSLERVEVTGDQGGLRLRRKRWLITGAVDGYVRVWDLSGPLPDVREQHPKGSNEDNPLDPLDISVTTGAAGAGVELLPGSFLGNGRNVSDARRKKRNSILLAEVDSGGDVTAIDAEMGCDGRTINVAVGSYYSSAGCLVYVLDLCSRPAMLDCRGSLNPPHWCGTQCVSIRGEKVAVGTYTGLLHVFDWKSGWRAGIERSDRSATASVKLFPRHIVTVTRLGIVELFSLPEEQNRRIEEAVHRSPVHGTADDPMSNSASTIPGRRLSHYALSEVSTPIVNASFGDSRFSRERELASSELPSLSLFSADVSGVSHFVFHTLKEEEGEELGGFPYSWPPKMVSRQSLASERMLGAAIGMTGRRGVVLTSLGGVPPACCVRAYSSPKSFTASTDWGTDEPSCIHGPALHDGEMAPQLHAMRPTPNVSLPRTSLDAPSRSPNTFLFGPSSSPSSFFPRHYGTDFSPGSTSSSARSSFSLSATVETVSSSHGMLNAVNPQSSEGPRSSFRLESPLVGLAGNVGESGGASPSISGALPSVVPTSRSIPIPTRSNATLIPPPPPSPSLELNASDRDSRSFGSSSAPNHVHHANQHGVGTIQITNNSSSISGSISSSSTTSSVNGIPPQTEALLPAGRIQTVLPPSSATTAASSSSFGTGPPSRADVLTEAVIEESSGLVCLATARGMVWVADYSEPPAPPSKSSSSSSQMLSVKIQPKGKATSRHP</sequence>
<reference evidence="1 2" key="1">
    <citation type="journal article" date="2018" name="Mol. Biol. Evol.">
        <title>Broad Genomic Sampling Reveals a Smut Pathogenic Ancestry of the Fungal Clade Ustilaginomycotina.</title>
        <authorList>
            <person name="Kijpornyongpan T."/>
            <person name="Mondo S.J."/>
            <person name="Barry K."/>
            <person name="Sandor L."/>
            <person name="Lee J."/>
            <person name="Lipzen A."/>
            <person name="Pangilinan J."/>
            <person name="LaButti K."/>
            <person name="Hainaut M."/>
            <person name="Henrissat B."/>
            <person name="Grigoriev I.V."/>
            <person name="Spatafora J.W."/>
            <person name="Aime M.C."/>
        </authorList>
    </citation>
    <scope>NUCLEOTIDE SEQUENCE [LARGE SCALE GENOMIC DNA]</scope>
    <source>
        <strain evidence="1 2">SA 807</strain>
    </source>
</reference>
<proteinExistence type="predicted"/>
<organism evidence="1 2">
    <name type="scientific">Violaceomyces palustris</name>
    <dbReference type="NCBI Taxonomy" id="1673888"/>
    <lineage>
        <taxon>Eukaryota</taxon>
        <taxon>Fungi</taxon>
        <taxon>Dikarya</taxon>
        <taxon>Basidiomycota</taxon>
        <taxon>Ustilaginomycotina</taxon>
        <taxon>Ustilaginomycetes</taxon>
        <taxon>Violaceomycetales</taxon>
        <taxon>Violaceomycetaceae</taxon>
        <taxon>Violaceomyces</taxon>
    </lineage>
</organism>
<accession>A0ACD0NTM7</accession>
<dbReference type="Proteomes" id="UP000245626">
    <property type="component" value="Unassembled WGS sequence"/>
</dbReference>
<gene>
    <name evidence="1" type="ORF">IE53DRAFT_380782</name>
</gene>
<evidence type="ECO:0000313" key="1">
    <source>
        <dbReference type="EMBL" id="PWN49147.1"/>
    </source>
</evidence>
<dbReference type="EMBL" id="KZ820091">
    <property type="protein sequence ID" value="PWN49147.1"/>
    <property type="molecule type" value="Genomic_DNA"/>
</dbReference>
<name>A0ACD0NTM7_9BASI</name>